<dbReference type="Proteomes" id="UP001165090">
    <property type="component" value="Unassembled WGS sequence"/>
</dbReference>
<dbReference type="InterPro" id="IPR001380">
    <property type="entry name" value="Ribosomal_eL13"/>
</dbReference>
<evidence type="ECO:0000256" key="3">
    <source>
        <dbReference type="ARBA" id="ARBA00023274"/>
    </source>
</evidence>
<evidence type="ECO:0000313" key="5">
    <source>
        <dbReference type="EMBL" id="GLI63488.1"/>
    </source>
</evidence>
<protein>
    <recommendedName>
        <fullName evidence="4">60S ribosomal protein L13</fullName>
    </recommendedName>
</protein>
<dbReference type="InterPro" id="IPR018256">
    <property type="entry name" value="Ribosomal_eL13_CS"/>
</dbReference>
<name>A0ABQ5S1W9_9CHLO</name>
<dbReference type="Gene3D" id="1.20.5.110">
    <property type="match status" value="1"/>
</dbReference>
<dbReference type="PANTHER" id="PTHR11722">
    <property type="entry name" value="60S RIBOSOMAL PROTEIN L13"/>
    <property type="match status" value="1"/>
</dbReference>
<comment type="similarity">
    <text evidence="1 4">Belongs to the eukaryotic ribosomal protein eL13 family.</text>
</comment>
<accession>A0ABQ5S1W9</accession>
<dbReference type="Pfam" id="PF01294">
    <property type="entry name" value="Ribosomal_L13e"/>
    <property type="match status" value="1"/>
</dbReference>
<dbReference type="HAMAP" id="MF_00499">
    <property type="entry name" value="Ribosomal_eL13"/>
    <property type="match status" value="1"/>
</dbReference>
<evidence type="ECO:0000256" key="1">
    <source>
        <dbReference type="ARBA" id="ARBA00005640"/>
    </source>
</evidence>
<evidence type="ECO:0000256" key="4">
    <source>
        <dbReference type="RuleBase" id="RU000572"/>
    </source>
</evidence>
<dbReference type="PANTHER" id="PTHR11722:SF0">
    <property type="entry name" value="LARGE RIBOSOMAL SUBUNIT PROTEIN EL13"/>
    <property type="match status" value="1"/>
</dbReference>
<comment type="caution">
    <text evidence="5">The sequence shown here is derived from an EMBL/GenBank/DDBJ whole genome shotgun (WGS) entry which is preliminary data.</text>
</comment>
<keyword evidence="6" id="KW-1185">Reference proteome</keyword>
<dbReference type="EMBL" id="BSDZ01000015">
    <property type="protein sequence ID" value="GLI63488.1"/>
    <property type="molecule type" value="Genomic_DNA"/>
</dbReference>
<keyword evidence="3 4" id="KW-0687">Ribonucleoprotein</keyword>
<sequence length="228" mass="25619">LLGLTCRPGKMVRHNNVVPNNHFKKKWQFYVRTWFNQPARKVRRRNARAAKAAKVFPRPVAGLLRPVVRGQTLKYNTKQRLGKGFTLDELKEAGISVRMAPSLGISVDHRRRNKSLESLQENVQRLKAYRSNLVVFPRNVKKPKAFETPLAEAKAVPQVTGGVVMPLVRSQPALETVKITGEMKANVGKELSEIKAVAYAKLRLERTNVRLVGPRAKKAKEAAKEDAA</sequence>
<reference evidence="5 6" key="1">
    <citation type="journal article" date="2023" name="IScience">
        <title>Expanded male sex-determining region conserved during the evolution of homothallism in the green alga Volvox.</title>
        <authorList>
            <person name="Yamamoto K."/>
            <person name="Matsuzaki R."/>
            <person name="Mahakham W."/>
            <person name="Heman W."/>
            <person name="Sekimoto H."/>
            <person name="Kawachi M."/>
            <person name="Minakuchi Y."/>
            <person name="Toyoda A."/>
            <person name="Nozaki H."/>
        </authorList>
    </citation>
    <scope>NUCLEOTIDE SEQUENCE [LARGE SCALE GENOMIC DNA]</scope>
    <source>
        <strain evidence="5 6">NIES-4468</strain>
    </source>
</reference>
<gene>
    <name evidence="5" type="ORF">VaNZ11_006469</name>
</gene>
<feature type="non-terminal residue" evidence="5">
    <location>
        <position position="1"/>
    </location>
</feature>
<evidence type="ECO:0000313" key="6">
    <source>
        <dbReference type="Proteomes" id="UP001165090"/>
    </source>
</evidence>
<dbReference type="PROSITE" id="PS01104">
    <property type="entry name" value="RIBOSOMAL_L13E"/>
    <property type="match status" value="1"/>
</dbReference>
<keyword evidence="2 4" id="KW-0689">Ribosomal protein</keyword>
<organism evidence="5 6">
    <name type="scientific">Volvox africanus</name>
    <dbReference type="NCBI Taxonomy" id="51714"/>
    <lineage>
        <taxon>Eukaryota</taxon>
        <taxon>Viridiplantae</taxon>
        <taxon>Chlorophyta</taxon>
        <taxon>core chlorophytes</taxon>
        <taxon>Chlorophyceae</taxon>
        <taxon>CS clade</taxon>
        <taxon>Chlamydomonadales</taxon>
        <taxon>Volvocaceae</taxon>
        <taxon>Volvox</taxon>
    </lineage>
</organism>
<proteinExistence type="inferred from homology"/>
<evidence type="ECO:0000256" key="2">
    <source>
        <dbReference type="ARBA" id="ARBA00022980"/>
    </source>
</evidence>